<evidence type="ECO:0000313" key="3">
    <source>
        <dbReference type="Proteomes" id="UP000835052"/>
    </source>
</evidence>
<evidence type="ECO:0000256" key="1">
    <source>
        <dbReference type="SAM" id="MobiDB-lite"/>
    </source>
</evidence>
<sequence>MLDCVLTSLAVKVASLDRTLTRPQATYQRVGLRLHCTLVTEVEASVSGFTASLWSVRPRSPAWTLKARAGDFASDYRGRLRSSRPSTNAPKESSAAALTLPDKTKVSGSMPPSEYDVVRRPSRHIARPENLPISPLDFPPFGLGTLQPWGVMDVFSK</sequence>
<gene>
    <name evidence="2" type="ORF">CAUJ_LOCUS5691</name>
</gene>
<evidence type="ECO:0000313" key="2">
    <source>
        <dbReference type="EMBL" id="CAD6189772.1"/>
    </source>
</evidence>
<dbReference type="AlphaFoldDB" id="A0A8S1H378"/>
<name>A0A8S1H378_9PELO</name>
<accession>A0A8S1H378</accession>
<reference evidence="2" key="1">
    <citation type="submission" date="2020-10" db="EMBL/GenBank/DDBJ databases">
        <authorList>
            <person name="Kikuchi T."/>
        </authorList>
    </citation>
    <scope>NUCLEOTIDE SEQUENCE</scope>
    <source>
        <strain evidence="2">NKZ352</strain>
    </source>
</reference>
<organism evidence="2 3">
    <name type="scientific">Caenorhabditis auriculariae</name>
    <dbReference type="NCBI Taxonomy" id="2777116"/>
    <lineage>
        <taxon>Eukaryota</taxon>
        <taxon>Metazoa</taxon>
        <taxon>Ecdysozoa</taxon>
        <taxon>Nematoda</taxon>
        <taxon>Chromadorea</taxon>
        <taxon>Rhabditida</taxon>
        <taxon>Rhabditina</taxon>
        <taxon>Rhabditomorpha</taxon>
        <taxon>Rhabditoidea</taxon>
        <taxon>Rhabditidae</taxon>
        <taxon>Peloderinae</taxon>
        <taxon>Caenorhabditis</taxon>
    </lineage>
</organism>
<proteinExistence type="predicted"/>
<feature type="region of interest" description="Disordered" evidence="1">
    <location>
        <begin position="76"/>
        <end position="116"/>
    </location>
</feature>
<dbReference type="EMBL" id="CAJGYM010000012">
    <property type="protein sequence ID" value="CAD6189772.1"/>
    <property type="molecule type" value="Genomic_DNA"/>
</dbReference>
<keyword evidence="3" id="KW-1185">Reference proteome</keyword>
<protein>
    <submittedName>
        <fullName evidence="2">Uncharacterized protein</fullName>
    </submittedName>
</protein>
<dbReference type="Proteomes" id="UP000835052">
    <property type="component" value="Unassembled WGS sequence"/>
</dbReference>
<comment type="caution">
    <text evidence="2">The sequence shown here is derived from an EMBL/GenBank/DDBJ whole genome shotgun (WGS) entry which is preliminary data.</text>
</comment>